<gene>
    <name evidence="7" type="ORF">B0F90DRAFT_1666481</name>
</gene>
<accession>A0AAD4QNA0</accession>
<feature type="region of interest" description="Disordered" evidence="5">
    <location>
        <begin position="78"/>
        <end position="102"/>
    </location>
</feature>
<organism evidence="7 8">
    <name type="scientific">Multifurca ochricompacta</name>
    <dbReference type="NCBI Taxonomy" id="376703"/>
    <lineage>
        <taxon>Eukaryota</taxon>
        <taxon>Fungi</taxon>
        <taxon>Dikarya</taxon>
        <taxon>Basidiomycota</taxon>
        <taxon>Agaricomycotina</taxon>
        <taxon>Agaricomycetes</taxon>
        <taxon>Russulales</taxon>
        <taxon>Russulaceae</taxon>
        <taxon>Multifurca</taxon>
    </lineage>
</organism>
<evidence type="ECO:0000313" key="7">
    <source>
        <dbReference type="EMBL" id="KAI0305638.1"/>
    </source>
</evidence>
<dbReference type="GO" id="GO:0005604">
    <property type="term" value="C:basement membrane"/>
    <property type="evidence" value="ECO:0007669"/>
    <property type="project" value="UniProtKB-SubCell"/>
</dbReference>
<evidence type="ECO:0000256" key="2">
    <source>
        <dbReference type="ARBA" id="ARBA00022525"/>
    </source>
</evidence>
<evidence type="ECO:0000256" key="1">
    <source>
        <dbReference type="ARBA" id="ARBA00004302"/>
    </source>
</evidence>
<evidence type="ECO:0000259" key="6">
    <source>
        <dbReference type="PROSITE" id="PS51116"/>
    </source>
</evidence>
<keyword evidence="8" id="KW-1185">Reference proteome</keyword>
<dbReference type="InterPro" id="IPR013015">
    <property type="entry name" value="Laminin_IV_B"/>
</dbReference>
<dbReference type="Proteomes" id="UP001203297">
    <property type="component" value="Unassembled WGS sequence"/>
</dbReference>
<dbReference type="AlphaFoldDB" id="A0AAD4QNA0"/>
<name>A0AAD4QNA0_9AGAM</name>
<protein>
    <recommendedName>
        <fullName evidence="6">Laminin IV type B domain-containing protein</fullName>
    </recommendedName>
</protein>
<feature type="domain" description="Laminin IV type B" evidence="6">
    <location>
        <begin position="1"/>
        <end position="119"/>
    </location>
</feature>
<comment type="caution">
    <text evidence="7">The sequence shown here is derived from an EMBL/GenBank/DDBJ whole genome shotgun (WGS) entry which is preliminary data.</text>
</comment>
<reference evidence="7" key="1">
    <citation type="journal article" date="2022" name="New Phytol.">
        <title>Evolutionary transition to the ectomycorrhizal habit in the genomes of a hyperdiverse lineage of mushroom-forming fungi.</title>
        <authorList>
            <person name="Looney B."/>
            <person name="Miyauchi S."/>
            <person name="Morin E."/>
            <person name="Drula E."/>
            <person name="Courty P.E."/>
            <person name="Kohler A."/>
            <person name="Kuo A."/>
            <person name="LaButti K."/>
            <person name="Pangilinan J."/>
            <person name="Lipzen A."/>
            <person name="Riley R."/>
            <person name="Andreopoulos W."/>
            <person name="He G."/>
            <person name="Johnson J."/>
            <person name="Nolan M."/>
            <person name="Tritt A."/>
            <person name="Barry K.W."/>
            <person name="Grigoriev I.V."/>
            <person name="Nagy L.G."/>
            <person name="Hibbett D."/>
            <person name="Henrissat B."/>
            <person name="Matheny P.B."/>
            <person name="Labbe J."/>
            <person name="Martin F.M."/>
        </authorList>
    </citation>
    <scope>NUCLEOTIDE SEQUENCE</scope>
    <source>
        <strain evidence="7">BPL690</strain>
    </source>
</reference>
<evidence type="ECO:0000256" key="5">
    <source>
        <dbReference type="SAM" id="MobiDB-lite"/>
    </source>
</evidence>
<evidence type="ECO:0000313" key="8">
    <source>
        <dbReference type="Proteomes" id="UP001203297"/>
    </source>
</evidence>
<comment type="subcellular location">
    <subcellularLocation>
        <location evidence="1">Secreted</location>
        <location evidence="1">Extracellular space</location>
        <location evidence="1">Extracellular matrix</location>
        <location evidence="1">Basement membrane</location>
    </subcellularLocation>
</comment>
<keyword evidence="2" id="KW-0964">Secreted</keyword>
<feature type="compositionally biased region" description="Low complexity" evidence="5">
    <location>
        <begin position="81"/>
        <end position="101"/>
    </location>
</feature>
<dbReference type="PROSITE" id="PS51116">
    <property type="entry name" value="LAMININ_IVB"/>
    <property type="match status" value="1"/>
</dbReference>
<dbReference type="EMBL" id="WTXG01000005">
    <property type="protein sequence ID" value="KAI0305638.1"/>
    <property type="molecule type" value="Genomic_DNA"/>
</dbReference>
<keyword evidence="3" id="KW-0272">Extracellular matrix</keyword>
<proteinExistence type="predicted"/>
<keyword evidence="4" id="KW-0084">Basement membrane</keyword>
<evidence type="ECO:0000256" key="3">
    <source>
        <dbReference type="ARBA" id="ARBA00022530"/>
    </source>
</evidence>
<sequence>MAVDNGTARNRLERCWTGGNFVRNQNLWGMTFKKDIRPEVVRKSWVLTVEWRRRQCREKKGQVQAWGGGGRRAKDWLLGHATTSPPSPSLTHSATAPSTPTIDRISNSADWALALDLPP</sequence>
<evidence type="ECO:0000256" key="4">
    <source>
        <dbReference type="ARBA" id="ARBA00022869"/>
    </source>
</evidence>